<proteinExistence type="predicted"/>
<evidence type="ECO:0000259" key="1">
    <source>
        <dbReference type="SMART" id="SM00418"/>
    </source>
</evidence>
<dbReference type="InterPro" id="IPR001845">
    <property type="entry name" value="HTH_ArsR_DNA-bd_dom"/>
</dbReference>
<organism evidence="2 3">
    <name type="scientific">Falsarthrobacter nasiphocae</name>
    <dbReference type="NCBI Taxonomy" id="189863"/>
    <lineage>
        <taxon>Bacteria</taxon>
        <taxon>Bacillati</taxon>
        <taxon>Actinomycetota</taxon>
        <taxon>Actinomycetes</taxon>
        <taxon>Micrococcales</taxon>
        <taxon>Micrococcaceae</taxon>
        <taxon>Falsarthrobacter</taxon>
    </lineage>
</organism>
<dbReference type="EMBL" id="JAVDUI010000001">
    <property type="protein sequence ID" value="MDR6891494.1"/>
    <property type="molecule type" value="Genomic_DNA"/>
</dbReference>
<sequence length="165" mass="18733">MTDPTLDADFQSRARALSSPVRFRILRACLHESRTNKEIAEILDMNPATTLHHVRTLVASGFLEAEEARTGKRGAREIPYRSTGATWGKHVPHVSNVLIETFVQEVEPLSHEEMDVWRLGVKLNDAERQEMMSRVREVFEDYANREPSPDGTATSVFLAHYADRS</sequence>
<dbReference type="CDD" id="cd00090">
    <property type="entry name" value="HTH_ARSR"/>
    <property type="match status" value="1"/>
</dbReference>
<comment type="caution">
    <text evidence="2">The sequence shown here is derived from an EMBL/GenBank/DDBJ whole genome shotgun (WGS) entry which is preliminary data.</text>
</comment>
<reference evidence="2" key="1">
    <citation type="submission" date="2023-07" db="EMBL/GenBank/DDBJ databases">
        <title>Sequencing the genomes of 1000 actinobacteria strains.</title>
        <authorList>
            <person name="Klenk H.-P."/>
        </authorList>
    </citation>
    <scope>NUCLEOTIDE SEQUENCE</scope>
    <source>
        <strain evidence="2">DSM 13988</strain>
    </source>
</reference>
<protein>
    <submittedName>
        <fullName evidence="2">ArsR family transcriptional regulator</fullName>
    </submittedName>
</protein>
<evidence type="ECO:0000313" key="3">
    <source>
        <dbReference type="Proteomes" id="UP001247307"/>
    </source>
</evidence>
<dbReference type="Gene3D" id="1.10.10.10">
    <property type="entry name" value="Winged helix-like DNA-binding domain superfamily/Winged helix DNA-binding domain"/>
    <property type="match status" value="1"/>
</dbReference>
<dbReference type="Pfam" id="PF12840">
    <property type="entry name" value="HTH_20"/>
    <property type="match status" value="1"/>
</dbReference>
<name>A0AAE3YDQ6_9MICC</name>
<accession>A0AAE3YDQ6</accession>
<dbReference type="InterPro" id="IPR036390">
    <property type="entry name" value="WH_DNA-bd_sf"/>
</dbReference>
<dbReference type="RefSeq" id="WP_309849348.1">
    <property type="nucleotide sequence ID" value="NZ_BAAAIU010000024.1"/>
</dbReference>
<keyword evidence="3" id="KW-1185">Reference proteome</keyword>
<gene>
    <name evidence="2" type="ORF">J2S35_000434</name>
</gene>
<dbReference type="InterPro" id="IPR011991">
    <property type="entry name" value="ArsR-like_HTH"/>
</dbReference>
<dbReference type="AlphaFoldDB" id="A0AAE3YDQ6"/>
<dbReference type="SMART" id="SM00418">
    <property type="entry name" value="HTH_ARSR"/>
    <property type="match status" value="1"/>
</dbReference>
<dbReference type="GO" id="GO:0003700">
    <property type="term" value="F:DNA-binding transcription factor activity"/>
    <property type="evidence" value="ECO:0007669"/>
    <property type="project" value="InterPro"/>
</dbReference>
<dbReference type="InterPro" id="IPR036388">
    <property type="entry name" value="WH-like_DNA-bd_sf"/>
</dbReference>
<dbReference type="SUPFAM" id="SSF46785">
    <property type="entry name" value="Winged helix' DNA-binding domain"/>
    <property type="match status" value="1"/>
</dbReference>
<dbReference type="Proteomes" id="UP001247307">
    <property type="component" value="Unassembled WGS sequence"/>
</dbReference>
<feature type="domain" description="HTH arsR-type" evidence="1">
    <location>
        <begin position="12"/>
        <end position="100"/>
    </location>
</feature>
<evidence type="ECO:0000313" key="2">
    <source>
        <dbReference type="EMBL" id="MDR6891494.1"/>
    </source>
</evidence>